<protein>
    <submittedName>
        <fullName evidence="2">Uncharacterized protein</fullName>
    </submittedName>
</protein>
<organism evidence="1 2">
    <name type="scientific">Schistosoma mansoni</name>
    <name type="common">Blood fluke</name>
    <dbReference type="NCBI Taxonomy" id="6183"/>
    <lineage>
        <taxon>Eukaryota</taxon>
        <taxon>Metazoa</taxon>
        <taxon>Spiralia</taxon>
        <taxon>Lophotrochozoa</taxon>
        <taxon>Platyhelminthes</taxon>
        <taxon>Trematoda</taxon>
        <taxon>Digenea</taxon>
        <taxon>Strigeidida</taxon>
        <taxon>Schistosomatoidea</taxon>
        <taxon>Schistosomatidae</taxon>
        <taxon>Schistosoma</taxon>
    </lineage>
</organism>
<proteinExistence type="predicted"/>
<evidence type="ECO:0000313" key="2">
    <source>
        <dbReference type="WBParaSite" id="Smp_349440.1"/>
    </source>
</evidence>
<keyword evidence="1" id="KW-1185">Reference proteome</keyword>
<reference evidence="1" key="1">
    <citation type="journal article" date="2012" name="PLoS Negl. Trop. Dis.">
        <title>A systematically improved high quality genome and transcriptome of the human blood fluke Schistosoma mansoni.</title>
        <authorList>
            <person name="Protasio A.V."/>
            <person name="Tsai I.J."/>
            <person name="Babbage A."/>
            <person name="Nichol S."/>
            <person name="Hunt M."/>
            <person name="Aslett M.A."/>
            <person name="De Silva N."/>
            <person name="Velarde G.S."/>
            <person name="Anderson T.J."/>
            <person name="Clark R.C."/>
            <person name="Davidson C."/>
            <person name="Dillon G.P."/>
            <person name="Holroyd N.E."/>
            <person name="LoVerde P.T."/>
            <person name="Lloyd C."/>
            <person name="McQuillan J."/>
            <person name="Oliveira G."/>
            <person name="Otto T.D."/>
            <person name="Parker-Manuel S.J."/>
            <person name="Quail M.A."/>
            <person name="Wilson R.A."/>
            <person name="Zerlotini A."/>
            <person name="Dunne D.W."/>
            <person name="Berriman M."/>
        </authorList>
    </citation>
    <scope>NUCLEOTIDE SEQUENCE [LARGE SCALE GENOMIC DNA]</scope>
    <source>
        <strain evidence="1">Puerto Rican</strain>
    </source>
</reference>
<evidence type="ECO:0000313" key="1">
    <source>
        <dbReference type="Proteomes" id="UP000008854"/>
    </source>
</evidence>
<dbReference type="Proteomes" id="UP000008854">
    <property type="component" value="Unassembled WGS sequence"/>
</dbReference>
<sequence length="39" mass="4496">MFSQPYLVICNNANSGQQRVNALEKDEEALRDLNEQNNE</sequence>
<accession>A0AA82N8E3</accession>
<dbReference type="AlphaFoldDB" id="A0AA82N8E3"/>
<reference evidence="2" key="2">
    <citation type="submission" date="2023-11" db="UniProtKB">
        <authorList>
            <consortium name="WormBaseParasite"/>
        </authorList>
    </citation>
    <scope>IDENTIFICATION</scope>
    <source>
        <strain evidence="2">Puerto Rican</strain>
    </source>
</reference>
<name>A0AA82N8E3_SCHMA</name>
<dbReference type="WBParaSite" id="Smp_349440.1">
    <property type="protein sequence ID" value="Smp_349440.1"/>
    <property type="gene ID" value="Smp_349440"/>
</dbReference>